<dbReference type="Pfam" id="PF00498">
    <property type="entry name" value="FHA"/>
    <property type="match status" value="1"/>
</dbReference>
<dbReference type="FunFam" id="2.30.30.190:FF:000009">
    <property type="entry name" value="Kinesin family member 13B"/>
    <property type="match status" value="1"/>
</dbReference>
<evidence type="ECO:0000256" key="1">
    <source>
        <dbReference type="ARBA" id="ARBA00004245"/>
    </source>
</evidence>
<dbReference type="InterPro" id="IPR000253">
    <property type="entry name" value="FHA_dom"/>
</dbReference>
<dbReference type="PROSITE" id="PS50245">
    <property type="entry name" value="CAP_GLY_2"/>
    <property type="match status" value="1"/>
</dbReference>
<dbReference type="SUPFAM" id="SSF52540">
    <property type="entry name" value="P-loop containing nucleoside triphosphate hydrolases"/>
    <property type="match status" value="1"/>
</dbReference>
<feature type="compositionally biased region" description="Basic and acidic residues" evidence="12">
    <location>
        <begin position="2040"/>
        <end position="2050"/>
    </location>
</feature>
<dbReference type="Gene3D" id="3.40.850.10">
    <property type="entry name" value="Kinesin motor domain"/>
    <property type="match status" value="1"/>
</dbReference>
<feature type="compositionally biased region" description="Low complexity" evidence="12">
    <location>
        <begin position="1836"/>
        <end position="1850"/>
    </location>
</feature>
<dbReference type="OrthoDB" id="3176171at2759"/>
<comment type="subcellular location">
    <subcellularLocation>
        <location evidence="1">Cytoplasm</location>
        <location evidence="1">Cytoskeleton</location>
    </subcellularLocation>
</comment>
<dbReference type="Pfam" id="PF12423">
    <property type="entry name" value="KIF1B"/>
    <property type="match status" value="1"/>
</dbReference>
<dbReference type="InterPro" id="IPR019821">
    <property type="entry name" value="Kinesin_motor_CS"/>
</dbReference>
<keyword evidence="5 10" id="KW-0547">Nucleotide-binding</keyword>
<dbReference type="FunFam" id="2.60.200.20:FF:000002">
    <property type="entry name" value="Kinesin family member 13A"/>
    <property type="match status" value="1"/>
</dbReference>
<evidence type="ECO:0000256" key="10">
    <source>
        <dbReference type="PROSITE-ProRule" id="PRU00283"/>
    </source>
</evidence>
<evidence type="ECO:0000256" key="8">
    <source>
        <dbReference type="ARBA" id="ARBA00023175"/>
    </source>
</evidence>
<feature type="domain" description="CAP-Gly" evidence="14">
    <location>
        <begin position="1949"/>
        <end position="1991"/>
    </location>
</feature>
<dbReference type="GeneTree" id="ENSGT00940000155500"/>
<keyword evidence="3" id="KW-0597">Phosphoprotein</keyword>
<dbReference type="InterPro" id="IPR022140">
    <property type="entry name" value="Kinesin-like_KIF1-typ"/>
</dbReference>
<feature type="compositionally biased region" description="Basic and acidic residues" evidence="12">
    <location>
        <begin position="1625"/>
        <end position="1636"/>
    </location>
</feature>
<dbReference type="Gene3D" id="6.10.250.2520">
    <property type="match status" value="1"/>
</dbReference>
<evidence type="ECO:0000313" key="15">
    <source>
        <dbReference type="Ensembl" id="ENSSAUP00010049775.1"/>
    </source>
</evidence>
<dbReference type="InterPro" id="IPR027417">
    <property type="entry name" value="P-loop_NTPase"/>
</dbReference>
<dbReference type="PROSITE" id="PS00845">
    <property type="entry name" value="CAP_GLY_1"/>
    <property type="match status" value="1"/>
</dbReference>
<proteinExistence type="inferred from homology"/>
<dbReference type="InterPro" id="IPR008984">
    <property type="entry name" value="SMAD_FHA_dom_sf"/>
</dbReference>
<evidence type="ECO:0000256" key="7">
    <source>
        <dbReference type="ARBA" id="ARBA00023054"/>
    </source>
</evidence>
<evidence type="ECO:0000259" key="14">
    <source>
        <dbReference type="PROSITE" id="PS50245"/>
    </source>
</evidence>
<evidence type="ECO:0000256" key="11">
    <source>
        <dbReference type="SAM" id="Coils"/>
    </source>
</evidence>
<dbReference type="GO" id="GO:0045184">
    <property type="term" value="P:establishment of protein localization"/>
    <property type="evidence" value="ECO:0007669"/>
    <property type="project" value="UniProtKB-ARBA"/>
</dbReference>
<dbReference type="Pfam" id="PF00225">
    <property type="entry name" value="Kinesin"/>
    <property type="match status" value="1"/>
</dbReference>
<keyword evidence="7 11" id="KW-0175">Coiled coil</keyword>
<dbReference type="Pfam" id="PF01302">
    <property type="entry name" value="CAP_GLY"/>
    <property type="match status" value="1"/>
</dbReference>
<dbReference type="InterPro" id="IPR036859">
    <property type="entry name" value="CAP-Gly_dom_sf"/>
</dbReference>
<dbReference type="GO" id="GO:0003777">
    <property type="term" value="F:microtubule motor activity"/>
    <property type="evidence" value="ECO:0007669"/>
    <property type="project" value="InterPro"/>
</dbReference>
<dbReference type="GO" id="GO:0005737">
    <property type="term" value="C:cytoplasm"/>
    <property type="evidence" value="ECO:0007669"/>
    <property type="project" value="UniProtKB-ARBA"/>
</dbReference>
<feature type="region of interest" description="Disordered" evidence="12">
    <location>
        <begin position="855"/>
        <end position="875"/>
    </location>
</feature>
<feature type="region of interest" description="Disordered" evidence="12">
    <location>
        <begin position="1625"/>
        <end position="1865"/>
    </location>
</feature>
<reference evidence="15" key="1">
    <citation type="submission" date="2021-04" db="EMBL/GenBank/DDBJ databases">
        <authorList>
            <consortium name="Wellcome Sanger Institute Data Sharing"/>
        </authorList>
    </citation>
    <scope>NUCLEOTIDE SEQUENCE [LARGE SCALE GENOMIC DNA]</scope>
</reference>
<evidence type="ECO:0000256" key="4">
    <source>
        <dbReference type="ARBA" id="ARBA00022701"/>
    </source>
</evidence>
<reference evidence="15" key="3">
    <citation type="submission" date="2025-09" db="UniProtKB">
        <authorList>
            <consortium name="Ensembl"/>
        </authorList>
    </citation>
    <scope>IDENTIFICATION</scope>
</reference>
<evidence type="ECO:0000256" key="12">
    <source>
        <dbReference type="SAM" id="MobiDB-lite"/>
    </source>
</evidence>
<dbReference type="GO" id="GO:0005524">
    <property type="term" value="F:ATP binding"/>
    <property type="evidence" value="ECO:0007669"/>
    <property type="project" value="UniProtKB-UniRule"/>
</dbReference>
<dbReference type="Gene3D" id="2.30.30.190">
    <property type="entry name" value="CAP Gly-rich-like domain"/>
    <property type="match status" value="1"/>
</dbReference>
<evidence type="ECO:0000256" key="5">
    <source>
        <dbReference type="ARBA" id="ARBA00022741"/>
    </source>
</evidence>
<dbReference type="InterPro" id="IPR022164">
    <property type="entry name" value="Kinesin-like"/>
</dbReference>
<dbReference type="SMART" id="SM00129">
    <property type="entry name" value="KISc"/>
    <property type="match status" value="1"/>
</dbReference>
<dbReference type="Pfam" id="PF12473">
    <property type="entry name" value="DUF3694"/>
    <property type="match status" value="1"/>
</dbReference>
<dbReference type="GO" id="GO:0005874">
    <property type="term" value="C:microtubule"/>
    <property type="evidence" value="ECO:0007669"/>
    <property type="project" value="UniProtKB-KW"/>
</dbReference>
<feature type="region of interest" description="Disordered" evidence="12">
    <location>
        <begin position="1886"/>
        <end position="1905"/>
    </location>
</feature>
<evidence type="ECO:0000256" key="2">
    <source>
        <dbReference type="ARBA" id="ARBA00022490"/>
    </source>
</evidence>
<feature type="compositionally biased region" description="Low complexity" evidence="12">
    <location>
        <begin position="1534"/>
        <end position="1554"/>
    </location>
</feature>
<keyword evidence="8 10" id="KW-0505">Motor protein</keyword>
<keyword evidence="4" id="KW-0493">Microtubule</keyword>
<evidence type="ECO:0000256" key="6">
    <source>
        <dbReference type="ARBA" id="ARBA00022840"/>
    </source>
</evidence>
<feature type="region of interest" description="Disordered" evidence="12">
    <location>
        <begin position="1522"/>
        <end position="1556"/>
    </location>
</feature>
<dbReference type="GO" id="GO:0007018">
    <property type="term" value="P:microtubule-based movement"/>
    <property type="evidence" value="ECO:0007669"/>
    <property type="project" value="InterPro"/>
</dbReference>
<accession>A0A671XLT9</accession>
<dbReference type="PROSITE" id="PS50067">
    <property type="entry name" value="KINESIN_MOTOR_2"/>
    <property type="match status" value="1"/>
</dbReference>
<evidence type="ECO:0000259" key="13">
    <source>
        <dbReference type="PROSITE" id="PS50067"/>
    </source>
</evidence>
<feature type="compositionally biased region" description="Basic residues" evidence="12">
    <location>
        <begin position="1999"/>
        <end position="2011"/>
    </location>
</feature>
<sequence length="2050" mass="226059">MDDNSLNVSNVKVAVRVRPMNRREKELKTKCVVEMEGSQTVLHPAITNTNKGDPRSQPKVFAYDYCFWSMDESQQDKFAGQDVVFQCLGKSLLDNAFMGYNACIFAYGQTGSGKSYTMMGSAEQPGLIPRLCSSLFSRTVQEAQEGESFTVEVSYMEIYNEKVRDLLDPKGSRAALRVREHSVFGPYVDGLSRLAVANYKDVESLMSEGNKSRTVAATNMNEESSRSHAVFNIILTHTLMDLKSGTSGEKVSKLSLVDLAGSERAAKTGAAGERLKEGSNINKSLSTLGLVISALAEQGAGKNKNKFVPYRDSVLTWLLKDSLGGNSRTAMVATISPAADNYDETLSTLRYADRAKSIVNHAVVNEDPNARIIRELREEVEKLREQLTEAESMKAPELKERLEESEKLIQEMTVTWEDKLRKTEAIAQERQRQLESLGISLQSSGIRVVNDKCFLVNLNADPALNELLVYYLKEHTRVGSANSQDIQLCGMAIQAEHCVIDITESSGVVLTPHRNARTCVNGAAVTSPVQIHHGDRILWGNNHFFRISLPRHMVHAGGDDEDGGAAMKTCLSTDQLEVDLDASSDVSSELSFGFEFAQAEVMMKGMGNNDPLQSVLQTLERQHEEEKRCALERQRLMYEQELQQLRRRLTPEKPSHLLEATSLLPDAAAAAVTSHGSHKRMRRWSEDREAMMTRSLRRLKEQIVRANLLAQEASFIAEELNKRTEYLVTLQIPAANLDANRKRDAVLSEPAIQVRRKGKGKQIWALEKMENRLVDMRELYQEWKDFDEDNPVMRSYFKRADPFFDEQENHSLIGVANVFLACLFYDVKLQYAVPIINQKGEVAGRLHVEVWRGTDGSQVDASGPSDAQQNVADREPQERKLDCVVNILQANGLPRHLSNFVFCQYHFWGQEEPVFIAPEMTPSSSSSVSKDPQCTVVFDSAKELSVPVSEEFVEFLADGAVAIEVYGHKQANHRRNLALWDLGVIQAKTRSLRERWSEVTRRLELWVQLMELNEAGEFTTVDVVPAKDVRTGGIFQLRQGQSRRIQVEVRSVPDSGTMPLIPASILSVSIGDVKVQPVRPSRGGESHWGVDEEMDSYQEADLERMRGQWLEILTQRQEYLDQQLQKIVCKPDKSEDDVERESQLLECRLTLTEERNAVLVPSAGSGIPGAPVERVPVPGMETHIPVLFLDLSADDFQSSLSAPLAGGLDALLSGEEEDDFFELHIVKHYDPEVKLEASWDSTVHECPQLSRVGSAEQRVYLTVRTVVQLSHPADMQLVLRKRICVNIAGRQGFAQSLLKRMSQRSTVPGCGVTFEIVSNIPGDIHGPEDREMLARLAASTEDDQSADSEAAIEKYLRSVLAVENILTLDRLRQEVAVREQLAVRGKSPRRCLSSPNIHRLSASSLELYSSTHKLNDFKGWDSHQDLSVAPPPSRRTLPSSISQNLNPQTVHSGFAASYLPPVKAVPQLLKSLLPGGKEDSKDQTAVHQQQSLPRIMVQSASVEEGISKQQQPVPIEEIIPPDLLAESPRSVTLPPSIIPESEDSTPSPTSEASSGYISTSISTATLSEVYTLSWDLPPSGKADGFEAVPDDEDVKVTQSETYPFLVDRSEPRESLLVLDGMVAEERTDLPRSKPDDTPSDSNQSQQEPNHSPSVQSKEQGEPDSVADSDFPCQTNQKQVSPIDHIAVEQLDSLDPLTETSLQDDETKPTDISQTEDLKPETPLTEELQLAAVDETEAELSLQHDSQPSAEGRSEAIIPQPPQPEPVQMTLDPAQDPAPDLMPVVPKVLVSAPASSDDLPLVSSSEEQENSGVSNSSGTSIPTSSSATDEVQQETPASASTKASAASDPSSVQASKPDASVANPFKIQKVKSSDLKSFQRILSEEEEKLAQDNRASSPGAGQNLSVPMESLEIISDTDEGDDTAVVPEWLKEGEFVTVGTNKSGTVRYVGPTDFAKGTWVGVELEVPAGKNDGSVGGKHYFHCNPGYGVLVRPDRVSRGGAKRRRQQHKRRSANLSGSSPNLAALTALAKGEGGGPSPGHSRGENRKSWNT</sequence>
<evidence type="ECO:0000313" key="16">
    <source>
        <dbReference type="Proteomes" id="UP000472265"/>
    </source>
</evidence>
<feature type="compositionally biased region" description="Polar residues" evidence="12">
    <location>
        <begin position="855"/>
        <end position="871"/>
    </location>
</feature>
<feature type="compositionally biased region" description="Polar residues" evidence="12">
    <location>
        <begin position="1801"/>
        <end position="1812"/>
    </location>
</feature>
<keyword evidence="9" id="KW-0206">Cytoskeleton</keyword>
<keyword evidence="2" id="KW-0963">Cytoplasm</keyword>
<dbReference type="SUPFAM" id="SSF74924">
    <property type="entry name" value="Cap-Gly domain"/>
    <property type="match status" value="1"/>
</dbReference>
<dbReference type="Gene3D" id="2.60.200.20">
    <property type="match status" value="1"/>
</dbReference>
<dbReference type="Pfam" id="PF16183">
    <property type="entry name" value="Kinesin_assoc"/>
    <property type="match status" value="1"/>
</dbReference>
<dbReference type="SUPFAM" id="SSF49879">
    <property type="entry name" value="SMAD/FHA domain"/>
    <property type="match status" value="1"/>
</dbReference>
<comment type="similarity">
    <text evidence="10">Belongs to the TRAFAC class myosin-kinesin ATPase superfamily. Kinesin family.</text>
</comment>
<dbReference type="InterPro" id="IPR032405">
    <property type="entry name" value="Kinesin_assoc"/>
</dbReference>
<dbReference type="PANTHER" id="PTHR47117">
    <property type="entry name" value="STAR-RELATED LIPID TRANSFER PROTEIN 9"/>
    <property type="match status" value="1"/>
</dbReference>
<keyword evidence="16" id="KW-1185">Reference proteome</keyword>
<dbReference type="PRINTS" id="PR00380">
    <property type="entry name" value="KINESINHEAVY"/>
</dbReference>
<evidence type="ECO:0000256" key="3">
    <source>
        <dbReference type="ARBA" id="ARBA00022553"/>
    </source>
</evidence>
<feature type="region of interest" description="Disordered" evidence="12">
    <location>
        <begin position="1991"/>
        <end position="2050"/>
    </location>
</feature>
<name>A0A671XLT9_SPAAU</name>
<feature type="compositionally biased region" description="Low complexity" evidence="12">
    <location>
        <begin position="1813"/>
        <end position="1827"/>
    </location>
</feature>
<keyword evidence="6 10" id="KW-0067">ATP-binding</keyword>
<dbReference type="InterPro" id="IPR000938">
    <property type="entry name" value="CAP-Gly_domain"/>
</dbReference>
<protein>
    <submittedName>
        <fullName evidence="15">Kinesin family member 13B</fullName>
    </submittedName>
</protein>
<dbReference type="Proteomes" id="UP000472265">
    <property type="component" value="Chromosome 22"/>
</dbReference>
<dbReference type="CDD" id="cd01365">
    <property type="entry name" value="KISc_KIF1A_KIF1B"/>
    <property type="match status" value="1"/>
</dbReference>
<dbReference type="FunFam" id="3.40.850.10:FF:000010">
    <property type="entry name" value="Kinesin family member 13A"/>
    <property type="match status" value="1"/>
</dbReference>
<feature type="binding site" evidence="10">
    <location>
        <begin position="108"/>
        <end position="115"/>
    </location>
    <ligand>
        <name>ATP</name>
        <dbReference type="ChEBI" id="CHEBI:30616"/>
    </ligand>
</feature>
<dbReference type="GO" id="GO:0008017">
    <property type="term" value="F:microtubule binding"/>
    <property type="evidence" value="ECO:0007669"/>
    <property type="project" value="InterPro"/>
</dbReference>
<feature type="domain" description="Kinesin motor" evidence="13">
    <location>
        <begin position="10"/>
        <end position="358"/>
    </location>
</feature>
<reference evidence="15" key="2">
    <citation type="submission" date="2025-08" db="UniProtKB">
        <authorList>
            <consortium name="Ensembl"/>
        </authorList>
    </citation>
    <scope>IDENTIFICATION</scope>
</reference>
<dbReference type="InterPro" id="IPR036961">
    <property type="entry name" value="Kinesin_motor_dom_sf"/>
</dbReference>
<feature type="coiled-coil region" evidence="11">
    <location>
        <begin position="370"/>
        <end position="415"/>
    </location>
</feature>
<dbReference type="InterPro" id="IPR001752">
    <property type="entry name" value="Kinesin_motor_dom"/>
</dbReference>
<dbReference type="Ensembl" id="ENSSAUT00010052369.1">
    <property type="protein sequence ID" value="ENSSAUP00010049775.1"/>
    <property type="gene ID" value="ENSSAUG00010017552.1"/>
</dbReference>
<feature type="compositionally biased region" description="Polar residues" evidence="12">
    <location>
        <begin position="1892"/>
        <end position="1904"/>
    </location>
</feature>
<dbReference type="OMA" id="MAIQTEH"/>
<feature type="compositionally biased region" description="Polar residues" evidence="12">
    <location>
        <begin position="1639"/>
        <end position="1657"/>
    </location>
</feature>
<dbReference type="SMART" id="SM01052">
    <property type="entry name" value="CAP_GLY"/>
    <property type="match status" value="1"/>
</dbReference>
<dbReference type="PROSITE" id="PS00411">
    <property type="entry name" value="KINESIN_MOTOR_1"/>
    <property type="match status" value="1"/>
</dbReference>
<feature type="region of interest" description="Disordered" evidence="12">
    <location>
        <begin position="1425"/>
        <end position="1444"/>
    </location>
</feature>
<organism evidence="15 16">
    <name type="scientific">Sparus aurata</name>
    <name type="common">Gilthead sea bream</name>
    <dbReference type="NCBI Taxonomy" id="8175"/>
    <lineage>
        <taxon>Eukaryota</taxon>
        <taxon>Metazoa</taxon>
        <taxon>Chordata</taxon>
        <taxon>Craniata</taxon>
        <taxon>Vertebrata</taxon>
        <taxon>Euteleostomi</taxon>
        <taxon>Actinopterygii</taxon>
        <taxon>Neopterygii</taxon>
        <taxon>Teleostei</taxon>
        <taxon>Neoteleostei</taxon>
        <taxon>Acanthomorphata</taxon>
        <taxon>Eupercaria</taxon>
        <taxon>Spariformes</taxon>
        <taxon>Sparidae</taxon>
        <taxon>Sparus</taxon>
    </lineage>
</organism>
<dbReference type="InParanoid" id="A0A671XLT9"/>
<gene>
    <name evidence="15" type="primary">KIF13B</name>
    <name evidence="15" type="synonym">LOC115574308</name>
</gene>
<evidence type="ECO:0000256" key="9">
    <source>
        <dbReference type="ARBA" id="ARBA00023212"/>
    </source>
</evidence>